<sequence length="394" mass="44195">MVVIPHQGESTGEDKDLDYRIRGIGLEQSSENLMSFLRQKLNLEANVVGRVKSFAVSHKGESKVAVISLKPRPMCLSTPGREEWIFGPESEDDDTLITVDTHFRGVTVLYAPTQASPHTIDICAVAGLGGHAWGSFKHKGGSQSSYMWILDALSKDFPTARIMVYGSKTRLERDESTQQSLEELGHLLRSEMLTVRNRRTLSNMSVVEPSLAVPSIFIAHSLGGLTVKEALLQEKEHPVRGSFIDTLHGALFFGVPSHGMQINGLRAIIRGRPNRTLIESLSYQSDTLLRLSQRFNAQFGDSRPRIIYFYETERSFTPKFSNGRWRMEGTPKDFLINKDSATDGKCWTPDPVDIHPLNRDHSGLVKFSSPDDGDLERVRIELTNLLEYPSSRRL</sequence>
<keyword evidence="8" id="KW-1185">Reference proteome</keyword>
<keyword evidence="6" id="KW-0472">Membrane</keyword>
<dbReference type="InterPro" id="IPR052374">
    <property type="entry name" value="SERAC1"/>
</dbReference>
<dbReference type="RefSeq" id="XP_028480874.1">
    <property type="nucleotide sequence ID" value="XM_028628279.1"/>
</dbReference>
<gene>
    <name evidence="7" type="ORF">C8Q69DRAFT_410091</name>
</gene>
<evidence type="ECO:0000256" key="3">
    <source>
        <dbReference type="ARBA" id="ARBA00004370"/>
    </source>
</evidence>
<dbReference type="EMBL" id="RCNU01000024">
    <property type="protein sequence ID" value="RWQ91229.1"/>
    <property type="molecule type" value="Genomic_DNA"/>
</dbReference>
<evidence type="ECO:0008006" key="9">
    <source>
        <dbReference type="Google" id="ProtNLM"/>
    </source>
</evidence>
<dbReference type="GO" id="GO:0005783">
    <property type="term" value="C:endoplasmic reticulum"/>
    <property type="evidence" value="ECO:0007669"/>
    <property type="project" value="UniProtKB-SubCell"/>
</dbReference>
<dbReference type="SUPFAM" id="SSF53474">
    <property type="entry name" value="alpha/beta-Hydrolases"/>
    <property type="match status" value="1"/>
</dbReference>
<keyword evidence="4" id="KW-0256">Endoplasmic reticulum</keyword>
<keyword evidence="5" id="KW-0496">Mitochondrion</keyword>
<reference evidence="7 8" key="1">
    <citation type="journal article" date="2018" name="Front. Microbiol.">
        <title>Genomic and genetic insights into a cosmopolitan fungus, Paecilomyces variotii (Eurotiales).</title>
        <authorList>
            <person name="Urquhart A.S."/>
            <person name="Mondo S.J."/>
            <person name="Makela M.R."/>
            <person name="Hane J.K."/>
            <person name="Wiebenga A."/>
            <person name="He G."/>
            <person name="Mihaltcheva S."/>
            <person name="Pangilinan J."/>
            <person name="Lipzen A."/>
            <person name="Barry K."/>
            <person name="de Vries R.P."/>
            <person name="Grigoriev I.V."/>
            <person name="Idnurm A."/>
        </authorList>
    </citation>
    <scope>NUCLEOTIDE SEQUENCE [LARGE SCALE GENOMIC DNA]</scope>
    <source>
        <strain evidence="7 8">CBS 101075</strain>
    </source>
</reference>
<evidence type="ECO:0000256" key="5">
    <source>
        <dbReference type="ARBA" id="ARBA00023128"/>
    </source>
</evidence>
<dbReference type="GeneID" id="39597556"/>
<name>A0A443HHI9_BYSSP</name>
<proteinExistence type="predicted"/>
<evidence type="ECO:0000256" key="1">
    <source>
        <dbReference type="ARBA" id="ARBA00004173"/>
    </source>
</evidence>
<comment type="subcellular location">
    <subcellularLocation>
        <location evidence="2">Endoplasmic reticulum</location>
    </subcellularLocation>
    <subcellularLocation>
        <location evidence="3">Membrane</location>
    </subcellularLocation>
    <subcellularLocation>
        <location evidence="1">Mitochondrion</location>
    </subcellularLocation>
</comment>
<organism evidence="7 8">
    <name type="scientific">Byssochlamys spectabilis</name>
    <name type="common">Paecilomyces variotii</name>
    <dbReference type="NCBI Taxonomy" id="264951"/>
    <lineage>
        <taxon>Eukaryota</taxon>
        <taxon>Fungi</taxon>
        <taxon>Dikarya</taxon>
        <taxon>Ascomycota</taxon>
        <taxon>Pezizomycotina</taxon>
        <taxon>Eurotiomycetes</taxon>
        <taxon>Eurotiomycetidae</taxon>
        <taxon>Eurotiales</taxon>
        <taxon>Thermoascaceae</taxon>
        <taxon>Paecilomyces</taxon>
    </lineage>
</organism>
<accession>A0A443HHI9</accession>
<dbReference type="InterPro" id="IPR029058">
    <property type="entry name" value="AB_hydrolase_fold"/>
</dbReference>
<evidence type="ECO:0000313" key="8">
    <source>
        <dbReference type="Proteomes" id="UP000283841"/>
    </source>
</evidence>
<dbReference type="VEuPathDB" id="FungiDB:C8Q69DRAFT_410091"/>
<comment type="caution">
    <text evidence="7">The sequence shown here is derived from an EMBL/GenBank/DDBJ whole genome shotgun (WGS) entry which is preliminary data.</text>
</comment>
<evidence type="ECO:0000256" key="6">
    <source>
        <dbReference type="ARBA" id="ARBA00023136"/>
    </source>
</evidence>
<evidence type="ECO:0000256" key="4">
    <source>
        <dbReference type="ARBA" id="ARBA00022824"/>
    </source>
</evidence>
<evidence type="ECO:0000256" key="2">
    <source>
        <dbReference type="ARBA" id="ARBA00004240"/>
    </source>
</evidence>
<evidence type="ECO:0000313" key="7">
    <source>
        <dbReference type="EMBL" id="RWQ91229.1"/>
    </source>
</evidence>
<dbReference type="PANTHER" id="PTHR48182">
    <property type="entry name" value="PROTEIN SERAC1"/>
    <property type="match status" value="1"/>
</dbReference>
<dbReference type="GO" id="GO:0005739">
    <property type="term" value="C:mitochondrion"/>
    <property type="evidence" value="ECO:0007669"/>
    <property type="project" value="UniProtKB-SubCell"/>
</dbReference>
<dbReference type="PANTHER" id="PTHR48182:SF2">
    <property type="entry name" value="PROTEIN SERAC1"/>
    <property type="match status" value="1"/>
</dbReference>
<protein>
    <recommendedName>
        <fullName evidence="9">DUF676 domain-containing protein</fullName>
    </recommendedName>
</protein>
<dbReference type="AlphaFoldDB" id="A0A443HHI9"/>
<dbReference type="GO" id="GO:0016020">
    <property type="term" value="C:membrane"/>
    <property type="evidence" value="ECO:0007669"/>
    <property type="project" value="UniProtKB-SubCell"/>
</dbReference>
<dbReference type="Proteomes" id="UP000283841">
    <property type="component" value="Unassembled WGS sequence"/>
</dbReference>